<evidence type="ECO:0000313" key="3">
    <source>
        <dbReference type="Proteomes" id="UP000465778"/>
    </source>
</evidence>
<reference evidence="2 3" key="1">
    <citation type="journal article" date="2020" name="G3 (Bethesda)">
        <title>Whole Genome Sequencing and Comparative Genomics of Two Nematicidal Bacillus Strains Reveals a Wide Range of Possible Virulence Factors.</title>
        <authorList>
            <person name="Susic N."/>
            <person name="Janezic S."/>
            <person name="Rupnik M."/>
            <person name="Geric Stare B."/>
        </authorList>
    </citation>
    <scope>NUCLEOTIDE SEQUENCE [LARGE SCALE GENOMIC DNA]</scope>
    <source>
        <strain evidence="2 3">I-1582</strain>
    </source>
</reference>
<dbReference type="RefSeq" id="WP_159346115.1">
    <property type="nucleotide sequence ID" value="NZ_JBALOT010000080.1"/>
</dbReference>
<feature type="region of interest" description="Disordered" evidence="1">
    <location>
        <begin position="1"/>
        <end position="20"/>
    </location>
</feature>
<evidence type="ECO:0000313" key="2">
    <source>
        <dbReference type="EMBL" id="KAF0822412.1"/>
    </source>
</evidence>
<evidence type="ECO:0000256" key="1">
    <source>
        <dbReference type="SAM" id="MobiDB-lite"/>
    </source>
</evidence>
<dbReference type="Proteomes" id="UP000465778">
    <property type="component" value="Unassembled WGS sequence"/>
</dbReference>
<dbReference type="EMBL" id="VDEM01000058">
    <property type="protein sequence ID" value="KAF0822412.1"/>
    <property type="molecule type" value="Genomic_DNA"/>
</dbReference>
<proteinExistence type="predicted"/>
<organism evidence="2 3">
    <name type="scientific">Cytobacillus firmus</name>
    <name type="common">Bacillus firmus</name>
    <dbReference type="NCBI Taxonomy" id="1399"/>
    <lineage>
        <taxon>Bacteria</taxon>
        <taxon>Bacillati</taxon>
        <taxon>Bacillota</taxon>
        <taxon>Bacilli</taxon>
        <taxon>Bacillales</taxon>
        <taxon>Bacillaceae</taxon>
        <taxon>Cytobacillus</taxon>
    </lineage>
</organism>
<dbReference type="AlphaFoldDB" id="A0A800N923"/>
<sequence>MISKESSAATQNVAASSEEQLSSIEEIATSAVHLSLRAEQLQKLVGRLKS</sequence>
<accession>A0A800N923</accession>
<protein>
    <submittedName>
        <fullName evidence="2">Methyl-accepting chemotaxis protein</fullName>
    </submittedName>
</protein>
<comment type="caution">
    <text evidence="2">The sequence shown here is derived from an EMBL/GenBank/DDBJ whole genome shotgun (WGS) entry which is preliminary data.</text>
</comment>
<feature type="compositionally biased region" description="Polar residues" evidence="1">
    <location>
        <begin position="1"/>
        <end position="13"/>
    </location>
</feature>
<gene>
    <name evidence="2" type="ORF">KIS1582_3838</name>
</gene>
<name>A0A800N923_CYTFI</name>